<gene>
    <name evidence="1" type="ORF">QYF61_005066</name>
</gene>
<reference evidence="1 2" key="1">
    <citation type="journal article" date="2023" name="J. Hered.">
        <title>Chromosome-level genome of the wood stork (Mycteria americana) provides insight into avian chromosome evolution.</title>
        <authorList>
            <person name="Flamio R. Jr."/>
            <person name="Ramstad K.M."/>
        </authorList>
    </citation>
    <scope>NUCLEOTIDE SEQUENCE [LARGE SCALE GENOMIC DNA]</scope>
    <source>
        <strain evidence="1">JAX WOST 10</strain>
    </source>
</reference>
<name>A0AAN7N9Z6_MYCAM</name>
<accession>A0AAN7N9Z6</accession>
<dbReference type="Proteomes" id="UP001333110">
    <property type="component" value="Unassembled WGS sequence"/>
</dbReference>
<proteinExistence type="predicted"/>
<dbReference type="EMBL" id="JAUNZN010000017">
    <property type="protein sequence ID" value="KAK4811417.1"/>
    <property type="molecule type" value="Genomic_DNA"/>
</dbReference>
<protein>
    <recommendedName>
        <fullName evidence="3">Rna-directed dna polymerase from mobile element jockey-like</fullName>
    </recommendedName>
</protein>
<organism evidence="1 2">
    <name type="scientific">Mycteria americana</name>
    <name type="common">Wood stork</name>
    <dbReference type="NCBI Taxonomy" id="33587"/>
    <lineage>
        <taxon>Eukaryota</taxon>
        <taxon>Metazoa</taxon>
        <taxon>Chordata</taxon>
        <taxon>Craniata</taxon>
        <taxon>Vertebrata</taxon>
        <taxon>Euteleostomi</taxon>
        <taxon>Archelosauria</taxon>
        <taxon>Archosauria</taxon>
        <taxon>Dinosauria</taxon>
        <taxon>Saurischia</taxon>
        <taxon>Theropoda</taxon>
        <taxon>Coelurosauria</taxon>
        <taxon>Aves</taxon>
        <taxon>Neognathae</taxon>
        <taxon>Neoaves</taxon>
        <taxon>Aequornithes</taxon>
        <taxon>Ciconiiformes</taxon>
        <taxon>Ciconiidae</taxon>
        <taxon>Mycteria</taxon>
    </lineage>
</organism>
<sequence>MKTELLKDITNNKEEVRRMGPVLSKILISDTDGGIKCTLSKFADDTKLSGAADTPEGWDAIQRGLGKLEKWARVNLMRFNKAKCKVLHLGRGNPWYQYRLGDEGMESSPAERDLGVLVDERLDMSRQCVLTAQKSQPHPRLHQKQRGQQVEGGDSAPLLCSACQPVICDNSVLLPQGTSCRAGAGSWVGTLGEQPGDRKLL</sequence>
<evidence type="ECO:0000313" key="1">
    <source>
        <dbReference type="EMBL" id="KAK4811417.1"/>
    </source>
</evidence>
<keyword evidence="2" id="KW-1185">Reference proteome</keyword>
<dbReference type="PANTHER" id="PTHR33332">
    <property type="entry name" value="REVERSE TRANSCRIPTASE DOMAIN-CONTAINING PROTEIN"/>
    <property type="match status" value="1"/>
</dbReference>
<evidence type="ECO:0000313" key="2">
    <source>
        <dbReference type="Proteomes" id="UP001333110"/>
    </source>
</evidence>
<dbReference type="AlphaFoldDB" id="A0AAN7N9Z6"/>
<evidence type="ECO:0008006" key="3">
    <source>
        <dbReference type="Google" id="ProtNLM"/>
    </source>
</evidence>
<comment type="caution">
    <text evidence="1">The sequence shown here is derived from an EMBL/GenBank/DDBJ whole genome shotgun (WGS) entry which is preliminary data.</text>
</comment>